<name>A0AC61S820_9BACT</name>
<evidence type="ECO:0000313" key="1">
    <source>
        <dbReference type="EMBL" id="THG55083.1"/>
    </source>
</evidence>
<proteinExistence type="predicted"/>
<gene>
    <name evidence="1" type="ORF">E5990_01080</name>
</gene>
<dbReference type="EMBL" id="SSTG01000005">
    <property type="protein sequence ID" value="THG55083.1"/>
    <property type="molecule type" value="Genomic_DNA"/>
</dbReference>
<comment type="caution">
    <text evidence="1">The sequence shown here is derived from an EMBL/GenBank/DDBJ whole genome shotgun (WGS) entry which is preliminary data.</text>
</comment>
<dbReference type="Proteomes" id="UP000305401">
    <property type="component" value="Unassembled WGS sequence"/>
</dbReference>
<evidence type="ECO:0000313" key="2">
    <source>
        <dbReference type="Proteomes" id="UP000305401"/>
    </source>
</evidence>
<sequence>MMNKLLTLLITIMCSTLNFIVEGAIKSPVINPDNSVTFTLYAPNADEVILKGTFIPSKEYLKTDVGTLSKGGKIKMKKTGDNWTYTTDILPSEFYTYYFEVDEKKVNDPNNPNKVRDIADTLDYFVIGDGIADDYIEHSVAHGTVKKVWYPSTLNGMKKRRMTIYLPKSYSSNTQKRFPVLYLLHGSGGDEDAWEGCGRAIQILDNLIAEGRCKPMIVVMPNGNAGLAAAPGSDPKNPNQKPSAMNTNSMLGQIESVFMDEIVDYVDENYRTINDKAHRAIAGLSLGGLHTLFISMNNPTKFDYIGLFSAQTTNALNDKRIGSMQKLGEAWNELKSNLPFIGGGSVDRKISSLTSEDLSIYDDVDNKLKAQFSTAPKLYYIAVGRDDFVKKLNDDLRLRLDAKGYKYHYNETDGGHTWENWRKYLVDFLPRLF</sequence>
<keyword evidence="2" id="KW-1185">Reference proteome</keyword>
<accession>A0AC61S820</accession>
<organism evidence="1 2">
    <name type="scientific">Muribaculum caecicola</name>
    <dbReference type="NCBI Taxonomy" id="3038144"/>
    <lineage>
        <taxon>Bacteria</taxon>
        <taxon>Pseudomonadati</taxon>
        <taxon>Bacteroidota</taxon>
        <taxon>Bacteroidia</taxon>
        <taxon>Bacteroidales</taxon>
        <taxon>Muribaculaceae</taxon>
        <taxon>Muribaculum</taxon>
    </lineage>
</organism>
<protein>
    <submittedName>
        <fullName evidence="1">Esterase</fullName>
    </submittedName>
</protein>
<reference evidence="1" key="1">
    <citation type="submission" date="2019-04" db="EMBL/GenBank/DDBJ databases">
        <title>Microbes associate with the intestines of laboratory mice.</title>
        <authorList>
            <person name="Navarre W."/>
            <person name="Wong E."/>
            <person name="Huang K.C."/>
            <person name="Tropini C."/>
            <person name="Ng K."/>
            <person name="Yu B."/>
        </authorList>
    </citation>
    <scope>NUCLEOTIDE SEQUENCE</scope>
    <source>
        <strain evidence="1">NM86_A22</strain>
    </source>
</reference>